<dbReference type="EMBL" id="CP022187">
    <property type="protein sequence ID" value="AWI76653.1"/>
    <property type="molecule type" value="Genomic_DNA"/>
</dbReference>
<dbReference type="InterPro" id="IPR016380">
    <property type="entry name" value="Sig_transdc_His_kin_NarX/NarQ"/>
</dbReference>
<organism evidence="11 12">
    <name type="scientific">Parazoarcus communis</name>
    <dbReference type="NCBI Taxonomy" id="41977"/>
    <lineage>
        <taxon>Bacteria</taxon>
        <taxon>Pseudomonadati</taxon>
        <taxon>Pseudomonadota</taxon>
        <taxon>Betaproteobacteria</taxon>
        <taxon>Rhodocyclales</taxon>
        <taxon>Zoogloeaceae</taxon>
        <taxon>Parazoarcus</taxon>
    </lineage>
</organism>
<evidence type="ECO:0000259" key="10">
    <source>
        <dbReference type="SMART" id="SM00387"/>
    </source>
</evidence>
<dbReference type="GO" id="GO:0046983">
    <property type="term" value="F:protein dimerization activity"/>
    <property type="evidence" value="ECO:0007669"/>
    <property type="project" value="UniProtKB-UniRule"/>
</dbReference>
<dbReference type="Pfam" id="PF02518">
    <property type="entry name" value="HATPase_c"/>
    <property type="match status" value="1"/>
</dbReference>
<keyword evidence="7 8" id="KW-0902">Two-component regulatory system</keyword>
<keyword evidence="8" id="KW-0997">Cell inner membrane</keyword>
<dbReference type="SUPFAM" id="SSF55874">
    <property type="entry name" value="ATPase domain of HSP90 chaperone/DNA topoisomerase II/histidine kinase"/>
    <property type="match status" value="1"/>
</dbReference>
<keyword evidence="4 8" id="KW-0547">Nucleotide-binding</keyword>
<dbReference type="PANTHER" id="PTHR24421">
    <property type="entry name" value="NITRATE/NITRITE SENSOR PROTEIN NARX-RELATED"/>
    <property type="match status" value="1"/>
</dbReference>
<keyword evidence="9" id="KW-0812">Transmembrane</keyword>
<dbReference type="KEGG" id="acom:CEW83_16725"/>
<dbReference type="Proteomes" id="UP000244930">
    <property type="component" value="Chromosome"/>
</dbReference>
<keyword evidence="6 8" id="KW-0067">ATP-binding</keyword>
<sequence length="538" mass="58715">MNMPQRLIPDGRKSCFQLNDLTPEDCALLALILKKHPLFSRLVLVLVCLACLCATLFVSAGVAAGLQVTLGTAADPTLSSRLAVLQLLQALLALMFLLGCGATLRIARKMLVVRTDFALERLNRHVFGATVAWDEGVDEVDRLHRALDGVSTQLACHLAEAERLSRQASEHERFATRTLEFICQASLCLAEHSASAPWLNSLLEDMADCLAVRACALVLLEPVADGLGVPSQLGDVRRLQLLEAFSVEELSRGNGLHRASTAAEGEHVELAVPVRDAGDTYGVLIVEAPGDFMFESRHSRLIEAVASLFALSLGNLQRNHRRRRLALMDERSAIAGELHDSLAQALSYMKLQVARLQLEIGRSCADCGPGERVLEVSGEIKNGLDSAYRHLRELLSAFRTSMPPGGLQQALREVVDELSARSGTELGFDYRLGSRHLSVNEEFHLLQIVREALTNVVRHARAQHAQVRFDEEDDGQIVLTVEDDGRGLREGSGGDGHHGVSIMRDRARQIGGALHLRPAASGQGTCVEMRFRPRPGST</sequence>
<evidence type="ECO:0000256" key="8">
    <source>
        <dbReference type="PIRNR" id="PIRNR003167"/>
    </source>
</evidence>
<dbReference type="InterPro" id="IPR036890">
    <property type="entry name" value="HATPase_C_sf"/>
</dbReference>
<comment type="catalytic activity">
    <reaction evidence="1 8">
        <text>ATP + protein L-histidine = ADP + protein N-phospho-L-histidine.</text>
        <dbReference type="EC" id="2.7.13.3"/>
    </reaction>
</comment>
<gene>
    <name evidence="11" type="ORF">CEW83_16725</name>
</gene>
<dbReference type="GO" id="GO:0005524">
    <property type="term" value="F:ATP binding"/>
    <property type="evidence" value="ECO:0007669"/>
    <property type="project" value="UniProtKB-UniRule"/>
</dbReference>
<keyword evidence="12" id="KW-1185">Reference proteome</keyword>
<dbReference type="EC" id="2.7.13.3" evidence="8"/>
<dbReference type="GO" id="GO:0005886">
    <property type="term" value="C:plasma membrane"/>
    <property type="evidence" value="ECO:0007669"/>
    <property type="project" value="UniProtKB-SubCell"/>
</dbReference>
<feature type="domain" description="Histidine kinase/HSP90-like ATPase" evidence="10">
    <location>
        <begin position="440"/>
        <end position="535"/>
    </location>
</feature>
<keyword evidence="8 9" id="KW-0472">Membrane</keyword>
<evidence type="ECO:0000313" key="11">
    <source>
        <dbReference type="EMBL" id="AWI76653.1"/>
    </source>
</evidence>
<comment type="subcellular location">
    <subcellularLocation>
        <location evidence="8">Cell inner membrane</location>
    </subcellularLocation>
</comment>
<dbReference type="InterPro" id="IPR011712">
    <property type="entry name" value="Sig_transdc_His_kin_sub3_dim/P"/>
</dbReference>
<dbReference type="InterPro" id="IPR050482">
    <property type="entry name" value="Sensor_HK_TwoCompSys"/>
</dbReference>
<keyword evidence="2" id="KW-0597">Phosphoprotein</keyword>
<dbReference type="InterPro" id="IPR029016">
    <property type="entry name" value="GAF-like_dom_sf"/>
</dbReference>
<evidence type="ECO:0000256" key="5">
    <source>
        <dbReference type="ARBA" id="ARBA00022777"/>
    </source>
</evidence>
<evidence type="ECO:0000256" key="9">
    <source>
        <dbReference type="SAM" id="Phobius"/>
    </source>
</evidence>
<keyword evidence="9" id="KW-1133">Transmembrane helix</keyword>
<dbReference type="SUPFAM" id="SSF55781">
    <property type="entry name" value="GAF domain-like"/>
    <property type="match status" value="1"/>
</dbReference>
<evidence type="ECO:0000256" key="4">
    <source>
        <dbReference type="ARBA" id="ARBA00022741"/>
    </source>
</evidence>
<dbReference type="Gene3D" id="3.30.565.10">
    <property type="entry name" value="Histidine kinase-like ATPase, C-terminal domain"/>
    <property type="match status" value="1"/>
</dbReference>
<dbReference type="PIRSF" id="PIRSF003167">
    <property type="entry name" value="STHK_NarX/NarQ"/>
    <property type="match status" value="1"/>
</dbReference>
<name>A0A2U8GTT5_9RHOO</name>
<dbReference type="PANTHER" id="PTHR24421:SF10">
    <property type="entry name" value="NITRATE_NITRITE SENSOR PROTEIN NARQ"/>
    <property type="match status" value="1"/>
</dbReference>
<keyword evidence="5 8" id="KW-0418">Kinase</keyword>
<dbReference type="CDD" id="cd16917">
    <property type="entry name" value="HATPase_UhpB-NarQ-NarX-like"/>
    <property type="match status" value="1"/>
</dbReference>
<evidence type="ECO:0000256" key="3">
    <source>
        <dbReference type="ARBA" id="ARBA00022679"/>
    </source>
</evidence>
<reference evidence="11 12" key="1">
    <citation type="submission" date="2017-06" db="EMBL/GenBank/DDBJ databases">
        <title>Azoarcus.</title>
        <authorList>
            <person name="Woo J.-H."/>
            <person name="Kim H.-S."/>
        </authorList>
    </citation>
    <scope>NUCLEOTIDE SEQUENCE [LARGE SCALE GENOMIC DNA]</scope>
    <source>
        <strain evidence="11 12">TSPY31</strain>
    </source>
</reference>
<protein>
    <recommendedName>
        <fullName evidence="8">Sensor protein</fullName>
        <ecNumber evidence="8">2.7.13.3</ecNumber>
    </recommendedName>
</protein>
<accession>A0A2U8GTT5</accession>
<keyword evidence="8" id="KW-1003">Cell membrane</keyword>
<keyword evidence="3 8" id="KW-0808">Transferase</keyword>
<evidence type="ECO:0000256" key="6">
    <source>
        <dbReference type="ARBA" id="ARBA00022840"/>
    </source>
</evidence>
<evidence type="ECO:0000256" key="2">
    <source>
        <dbReference type="ARBA" id="ARBA00022553"/>
    </source>
</evidence>
<evidence type="ECO:0000256" key="7">
    <source>
        <dbReference type="ARBA" id="ARBA00023012"/>
    </source>
</evidence>
<dbReference type="AlphaFoldDB" id="A0A2U8GTT5"/>
<dbReference type="SMART" id="SM00387">
    <property type="entry name" value="HATPase_c"/>
    <property type="match status" value="1"/>
</dbReference>
<dbReference type="GO" id="GO:0000155">
    <property type="term" value="F:phosphorelay sensor kinase activity"/>
    <property type="evidence" value="ECO:0007669"/>
    <property type="project" value="UniProtKB-UniRule"/>
</dbReference>
<evidence type="ECO:0000256" key="1">
    <source>
        <dbReference type="ARBA" id="ARBA00000085"/>
    </source>
</evidence>
<dbReference type="Gene3D" id="1.20.5.1930">
    <property type="match status" value="1"/>
</dbReference>
<dbReference type="Gene3D" id="3.30.450.40">
    <property type="match status" value="1"/>
</dbReference>
<dbReference type="InterPro" id="IPR003594">
    <property type="entry name" value="HATPase_dom"/>
</dbReference>
<dbReference type="Pfam" id="PF07730">
    <property type="entry name" value="HisKA_3"/>
    <property type="match status" value="1"/>
</dbReference>
<proteinExistence type="predicted"/>
<evidence type="ECO:0000313" key="12">
    <source>
        <dbReference type="Proteomes" id="UP000244930"/>
    </source>
</evidence>
<feature type="transmembrane region" description="Helical" evidence="9">
    <location>
        <begin position="42"/>
        <end position="63"/>
    </location>
</feature>
<feature type="transmembrane region" description="Helical" evidence="9">
    <location>
        <begin position="83"/>
        <end position="104"/>
    </location>
</feature>